<dbReference type="InterPro" id="IPR006059">
    <property type="entry name" value="SBP"/>
</dbReference>
<evidence type="ECO:0000256" key="6">
    <source>
        <dbReference type="SAM" id="SignalP"/>
    </source>
</evidence>
<dbReference type="PROSITE" id="PS51257">
    <property type="entry name" value="PROKAR_LIPOPROTEIN"/>
    <property type="match status" value="1"/>
</dbReference>
<feature type="chain" id="PRO_5046006098" evidence="6">
    <location>
        <begin position="26"/>
        <end position="446"/>
    </location>
</feature>
<dbReference type="EMBL" id="JBHSED010000035">
    <property type="protein sequence ID" value="MFC4304930.1"/>
    <property type="molecule type" value="Genomic_DNA"/>
</dbReference>
<organism evidence="7 8">
    <name type="scientific">Cohnella boryungensis</name>
    <dbReference type="NCBI Taxonomy" id="768479"/>
    <lineage>
        <taxon>Bacteria</taxon>
        <taxon>Bacillati</taxon>
        <taxon>Bacillota</taxon>
        <taxon>Bacilli</taxon>
        <taxon>Bacillales</taxon>
        <taxon>Paenibacillaceae</taxon>
        <taxon>Cohnella</taxon>
    </lineage>
</organism>
<name>A0ABV8SC87_9BACL</name>
<dbReference type="InterPro" id="IPR050490">
    <property type="entry name" value="Bact_solute-bd_prot1"/>
</dbReference>
<feature type="signal peptide" evidence="6">
    <location>
        <begin position="1"/>
        <end position="25"/>
    </location>
</feature>
<dbReference type="RefSeq" id="WP_204603612.1">
    <property type="nucleotide sequence ID" value="NZ_JBHSED010000035.1"/>
</dbReference>
<dbReference type="Pfam" id="PF01547">
    <property type="entry name" value="SBP_bac_1"/>
    <property type="match status" value="1"/>
</dbReference>
<dbReference type="SUPFAM" id="SSF53850">
    <property type="entry name" value="Periplasmic binding protein-like II"/>
    <property type="match status" value="1"/>
</dbReference>
<evidence type="ECO:0000256" key="1">
    <source>
        <dbReference type="ARBA" id="ARBA00022475"/>
    </source>
</evidence>
<dbReference type="PANTHER" id="PTHR43649">
    <property type="entry name" value="ARABINOSE-BINDING PROTEIN-RELATED"/>
    <property type="match status" value="1"/>
</dbReference>
<evidence type="ECO:0000313" key="8">
    <source>
        <dbReference type="Proteomes" id="UP001595755"/>
    </source>
</evidence>
<dbReference type="PANTHER" id="PTHR43649:SF33">
    <property type="entry name" value="POLYGALACTURONAN_RHAMNOGALACTURONAN-BINDING PROTEIN YTCQ"/>
    <property type="match status" value="1"/>
</dbReference>
<dbReference type="Proteomes" id="UP001595755">
    <property type="component" value="Unassembled WGS sequence"/>
</dbReference>
<keyword evidence="2 6" id="KW-0732">Signal</keyword>
<evidence type="ECO:0000256" key="3">
    <source>
        <dbReference type="ARBA" id="ARBA00023136"/>
    </source>
</evidence>
<keyword evidence="5" id="KW-0449">Lipoprotein</keyword>
<keyword evidence="4" id="KW-0564">Palmitate</keyword>
<accession>A0ABV8SC87</accession>
<proteinExistence type="predicted"/>
<keyword evidence="1" id="KW-1003">Cell membrane</keyword>
<evidence type="ECO:0000256" key="4">
    <source>
        <dbReference type="ARBA" id="ARBA00023139"/>
    </source>
</evidence>
<keyword evidence="3" id="KW-0472">Membrane</keyword>
<keyword evidence="8" id="KW-1185">Reference proteome</keyword>
<sequence length="446" mass="49471">MKTRKWIAVALTLIVLLTGCSPGNSEEEDSGAFKLLSSFDKSTFNVLYGGSLFEQTHPTYEVAYVNSSERIPPADWDAYLELLELEKPDVIAISGVSDYYRLVSAGLLLDLSPMIRKDSFDLDTYEPSVLEILKYPGETTELFGLSPFFDPSALYYNKTLFEKSGIPLPESGMTWTEMLQAAARIPNKGEDGRPIYGYHHRAFSTPAYYMDYFASVEGLSMIEGTRLAFDKPEWRSITERLLQVFSEGKVSFAAKDEDIRFDDPEANGEAPFLEGRVAMMSAGAALIAELNNGQAPFEWGIVSRPVSIDRSKSIPAFPSPIYAIRRDADNAEAAWQFIAYMNQTATLKQLSKSVSQLPSRTDVGTERYGRSLAPFYDSLTVPPSLTEVNKPAQFPPFFMSQTLFPIINREMSAVLGGSQSLDAMMKTLQSEGQAALDAAMTQFEAN</sequence>
<evidence type="ECO:0000313" key="7">
    <source>
        <dbReference type="EMBL" id="MFC4304930.1"/>
    </source>
</evidence>
<protein>
    <submittedName>
        <fullName evidence="7">ABC transporter substrate-binding protein</fullName>
    </submittedName>
</protein>
<dbReference type="Gene3D" id="3.40.190.10">
    <property type="entry name" value="Periplasmic binding protein-like II"/>
    <property type="match status" value="1"/>
</dbReference>
<evidence type="ECO:0000256" key="5">
    <source>
        <dbReference type="ARBA" id="ARBA00023288"/>
    </source>
</evidence>
<comment type="caution">
    <text evidence="7">The sequence shown here is derived from an EMBL/GenBank/DDBJ whole genome shotgun (WGS) entry which is preliminary data.</text>
</comment>
<gene>
    <name evidence="7" type="ORF">ACFO1S_15980</name>
</gene>
<reference evidence="8" key="1">
    <citation type="journal article" date="2019" name="Int. J. Syst. Evol. Microbiol.">
        <title>The Global Catalogue of Microorganisms (GCM) 10K type strain sequencing project: providing services to taxonomists for standard genome sequencing and annotation.</title>
        <authorList>
            <consortium name="The Broad Institute Genomics Platform"/>
            <consortium name="The Broad Institute Genome Sequencing Center for Infectious Disease"/>
            <person name="Wu L."/>
            <person name="Ma J."/>
        </authorList>
    </citation>
    <scope>NUCLEOTIDE SEQUENCE [LARGE SCALE GENOMIC DNA]</scope>
    <source>
        <strain evidence="8">CGMCC 4.1641</strain>
    </source>
</reference>
<evidence type="ECO:0000256" key="2">
    <source>
        <dbReference type="ARBA" id="ARBA00022729"/>
    </source>
</evidence>